<keyword evidence="4" id="KW-0067">ATP-binding</keyword>
<accession>A0A9E4KHJ6</accession>
<proteinExistence type="predicted"/>
<reference evidence="4" key="1">
    <citation type="journal article" date="2021" name="Proc. Natl. Acad. Sci. U.S.A.">
        <title>Global biogeography of chemosynthetic symbionts reveals both localized and globally distributed symbiont groups. .</title>
        <authorList>
            <person name="Osvatic J.T."/>
            <person name="Wilkins L.G.E."/>
            <person name="Leibrecht L."/>
            <person name="Leray M."/>
            <person name="Zauner S."/>
            <person name="Polzin J."/>
            <person name="Camacho Y."/>
            <person name="Gros O."/>
            <person name="van Gils J.A."/>
            <person name="Eisen J.A."/>
            <person name="Petersen J.M."/>
            <person name="Yuen B."/>
        </authorList>
    </citation>
    <scope>NUCLEOTIDE SEQUENCE</scope>
    <source>
        <strain evidence="4">MAGclacostrist064TRANS</strain>
    </source>
</reference>
<comment type="caution">
    <text evidence="4">The sequence shown here is derived from an EMBL/GenBank/DDBJ whole genome shotgun (WGS) entry which is preliminary data.</text>
</comment>
<keyword evidence="4" id="KW-0347">Helicase</keyword>
<dbReference type="Pfam" id="PF23235">
    <property type="entry name" value="WHD_3rd_Lhr"/>
    <property type="match status" value="1"/>
</dbReference>
<keyword evidence="4" id="KW-0547">Nucleotide-binding</keyword>
<organism evidence="4 5">
    <name type="scientific">Candidatus Thiodiazotropha taylori</name>
    <dbReference type="NCBI Taxonomy" id="2792791"/>
    <lineage>
        <taxon>Bacteria</taxon>
        <taxon>Pseudomonadati</taxon>
        <taxon>Pseudomonadota</taxon>
        <taxon>Gammaproteobacteria</taxon>
        <taxon>Chromatiales</taxon>
        <taxon>Sedimenticolaceae</taxon>
        <taxon>Candidatus Thiodiazotropha</taxon>
    </lineage>
</organism>
<dbReference type="InterPro" id="IPR055367">
    <property type="entry name" value="WH4_Lhr"/>
</dbReference>
<keyword evidence="4" id="KW-0378">Hydrolase</keyword>
<dbReference type="InterPro" id="IPR055368">
    <property type="entry name" value="WH3_Lhr"/>
</dbReference>
<dbReference type="Pfam" id="PF23234">
    <property type="entry name" value="WHD_4th_Lhr"/>
    <property type="match status" value="1"/>
</dbReference>
<feature type="domain" description="Large helicase-related protein winged-helix" evidence="3">
    <location>
        <begin position="21"/>
        <end position="100"/>
    </location>
</feature>
<dbReference type="Proteomes" id="UP000886667">
    <property type="component" value="Unassembled WGS sequence"/>
</dbReference>
<feature type="compositionally biased region" description="Basic residues" evidence="1">
    <location>
        <begin position="198"/>
        <end position="207"/>
    </location>
</feature>
<sequence>GLLARIHRYTLKQLRNEIAPVSPGDFMAFLFSWQGLDEPAEGSHALQRVIGQLEGISLPAASWEEEVLPSRLQPYFSGELDQLCSSGQLVWLRLHAPEGQQKGPKNPAIKTTPLAFILRSNLPLWRQQDEFSNQELSATAVKILDVLKQWGASFFDELKQQTGLLKTQLENGLGELVAWGLVTSDQFQGLRSMITPQKSRRPSRRRNPLQAPLASGGRWSLVRPSQPIEDRLQRSEQFARILLNRYGVVFRKLLDREQGLPPWRDLLYALRRMEARGEIRGGRFVEGFAGEHFALPEAVGQLRELSKQPDRQQMIAISSADPLNLTGIITPGKRIPAQLGHRILYQDGKPVATKQGKTITIDDCVPDKEHWQIHNLLTRQPHPANYLKPEQGPLA</sequence>
<evidence type="ECO:0000313" key="4">
    <source>
        <dbReference type="EMBL" id="MCG7947508.1"/>
    </source>
</evidence>
<feature type="non-terminal residue" evidence="4">
    <location>
        <position position="1"/>
    </location>
</feature>
<evidence type="ECO:0000259" key="3">
    <source>
        <dbReference type="Pfam" id="PF23235"/>
    </source>
</evidence>
<dbReference type="AlphaFoldDB" id="A0A9E4KHJ6"/>
<gene>
    <name evidence="4" type="ORF">JAZ07_14285</name>
</gene>
<feature type="region of interest" description="Disordered" evidence="1">
    <location>
        <begin position="192"/>
        <end position="218"/>
    </location>
</feature>
<dbReference type="EMBL" id="JAEPCM010000494">
    <property type="protein sequence ID" value="MCG7947508.1"/>
    <property type="molecule type" value="Genomic_DNA"/>
</dbReference>
<evidence type="ECO:0000313" key="5">
    <source>
        <dbReference type="Proteomes" id="UP000886667"/>
    </source>
</evidence>
<evidence type="ECO:0000256" key="1">
    <source>
        <dbReference type="SAM" id="MobiDB-lite"/>
    </source>
</evidence>
<protein>
    <submittedName>
        <fullName evidence="4">ATP-dependent DNA helicase</fullName>
    </submittedName>
</protein>
<name>A0A9E4KHJ6_9GAMM</name>
<dbReference type="GO" id="GO:0004386">
    <property type="term" value="F:helicase activity"/>
    <property type="evidence" value="ECO:0007669"/>
    <property type="project" value="UniProtKB-KW"/>
</dbReference>
<feature type="domain" description="Large helicase-related protein winged-helix" evidence="2">
    <location>
        <begin position="231"/>
        <end position="313"/>
    </location>
</feature>
<evidence type="ECO:0000259" key="2">
    <source>
        <dbReference type="Pfam" id="PF23234"/>
    </source>
</evidence>